<dbReference type="InterPro" id="IPR002227">
    <property type="entry name" value="Tyrosinase_Cu-bd"/>
</dbReference>
<dbReference type="InterPro" id="IPR014998">
    <property type="entry name" value="DUF1848"/>
</dbReference>
<evidence type="ECO:0000313" key="3">
    <source>
        <dbReference type="Proteomes" id="UP000595224"/>
    </source>
</evidence>
<evidence type="ECO:0000259" key="1">
    <source>
        <dbReference type="PROSITE" id="PS00498"/>
    </source>
</evidence>
<dbReference type="AlphaFoldDB" id="A0A7T3V526"/>
<dbReference type="Proteomes" id="UP000595224">
    <property type="component" value="Chromosome"/>
</dbReference>
<feature type="domain" description="Tyrosinase copper-binding" evidence="1">
    <location>
        <begin position="121"/>
        <end position="132"/>
    </location>
</feature>
<organism evidence="2 3">
    <name type="scientific">Treponema peruense</name>
    <dbReference type="NCBI Taxonomy" id="2787628"/>
    <lineage>
        <taxon>Bacteria</taxon>
        <taxon>Pseudomonadati</taxon>
        <taxon>Spirochaetota</taxon>
        <taxon>Spirochaetia</taxon>
        <taxon>Spirochaetales</taxon>
        <taxon>Treponemataceae</taxon>
        <taxon>Treponema</taxon>
    </lineage>
</organism>
<proteinExistence type="predicted"/>
<dbReference type="Pfam" id="PF08902">
    <property type="entry name" value="DUF1848"/>
    <property type="match status" value="1"/>
</dbReference>
<accession>A0A7T3V526</accession>
<dbReference type="EMBL" id="CP064936">
    <property type="protein sequence ID" value="QQA01182.1"/>
    <property type="molecule type" value="Genomic_DNA"/>
</dbReference>
<dbReference type="GO" id="GO:0016491">
    <property type="term" value="F:oxidoreductase activity"/>
    <property type="evidence" value="ECO:0007669"/>
    <property type="project" value="InterPro"/>
</dbReference>
<dbReference type="KEGG" id="tper:IWA51_00725"/>
<sequence>MILSVSRRTDIPAFYGDWFINRLKEGFVYVRNPMNIHQVSKIPLTPEKIECIVFWTKNPSEKFIKDLKIINDLGYRYYFQFSVTSYDQKVEVNIPKKTILMERFKQLSNQIGKEKVIWRYDPIFFNEHYDFDYHKKWFEYIAAKLENHTEKCVISFLDYYSKIRSRLILNGIPEVQEQQMHEFAFYLSAIGNKYDIKVESCCEEIDLSSVGIEHGHCINAELINRICPLQYDFKKDKSQRQACGCIESIDIGSYNTCRNGCIYCYANWKETVNTVYDPNSPILCSTINPDDKITDRQIKSCELLQAKLF</sequence>
<evidence type="ECO:0000313" key="2">
    <source>
        <dbReference type="EMBL" id="QQA01182.1"/>
    </source>
</evidence>
<dbReference type="PROSITE" id="PS00498">
    <property type="entry name" value="TYROSINASE_2"/>
    <property type="match status" value="1"/>
</dbReference>
<protein>
    <submittedName>
        <fullName evidence="2">DUF1848 domain-containing protein</fullName>
    </submittedName>
</protein>
<gene>
    <name evidence="2" type="ORF">IWA51_00725</name>
</gene>
<reference evidence="2 3" key="1">
    <citation type="submission" date="2020-11" db="EMBL/GenBank/DDBJ databases">
        <title>Treponema Peruensis nv. sp., first commensal Treponema isolated from human feces.</title>
        <authorList>
            <person name="Belkhou C."/>
            <person name="Raes J."/>
        </authorList>
    </citation>
    <scope>NUCLEOTIDE SEQUENCE [LARGE SCALE GENOMIC DNA]</scope>
    <source>
        <strain evidence="2 3">RCC2812</strain>
    </source>
</reference>
<name>A0A7T3V526_9SPIR</name>
<keyword evidence="3" id="KW-1185">Reference proteome</keyword>